<evidence type="ECO:0000256" key="1">
    <source>
        <dbReference type="ARBA" id="ARBA00000085"/>
    </source>
</evidence>
<dbReference type="EMBL" id="JBGEHV010000004">
    <property type="protein sequence ID" value="MEY8038525.1"/>
    <property type="molecule type" value="Genomic_DNA"/>
</dbReference>
<feature type="domain" description="Signal transduction histidine kinase subgroup 3 dimerisation and phosphoacceptor" evidence="12">
    <location>
        <begin position="188"/>
        <end position="253"/>
    </location>
</feature>
<evidence type="ECO:0000256" key="8">
    <source>
        <dbReference type="ARBA" id="ARBA00023012"/>
    </source>
</evidence>
<dbReference type="RefSeq" id="WP_345367886.1">
    <property type="nucleotide sequence ID" value="NZ_BAABII010000020.1"/>
</dbReference>
<accession>A0ABV4CBP2</accession>
<evidence type="ECO:0000256" key="9">
    <source>
        <dbReference type="SAM" id="MobiDB-lite"/>
    </source>
</evidence>
<dbReference type="PANTHER" id="PTHR24421:SF10">
    <property type="entry name" value="NITRATE_NITRITE SENSOR PROTEIN NARQ"/>
    <property type="match status" value="1"/>
</dbReference>
<dbReference type="Pfam" id="PF07730">
    <property type="entry name" value="HisKA_3"/>
    <property type="match status" value="1"/>
</dbReference>
<keyword evidence="7" id="KW-0067">ATP-binding</keyword>
<evidence type="ECO:0000256" key="5">
    <source>
        <dbReference type="ARBA" id="ARBA00022741"/>
    </source>
</evidence>
<dbReference type="InterPro" id="IPR036890">
    <property type="entry name" value="HATPase_C_sf"/>
</dbReference>
<dbReference type="CDD" id="cd16917">
    <property type="entry name" value="HATPase_UhpB-NarQ-NarX-like"/>
    <property type="match status" value="1"/>
</dbReference>
<evidence type="ECO:0000259" key="11">
    <source>
        <dbReference type="Pfam" id="PF02518"/>
    </source>
</evidence>
<keyword evidence="8" id="KW-0902">Two-component regulatory system</keyword>
<dbReference type="InterPro" id="IPR003594">
    <property type="entry name" value="HATPase_dom"/>
</dbReference>
<comment type="caution">
    <text evidence="14">The sequence shown here is derived from an EMBL/GenBank/DDBJ whole genome shotgun (WGS) entry which is preliminary data.</text>
</comment>
<dbReference type="EC" id="2.7.13.3" evidence="2"/>
<keyword evidence="4" id="KW-0808">Transferase</keyword>
<dbReference type="Pfam" id="PF23539">
    <property type="entry name" value="DUF7134"/>
    <property type="match status" value="1"/>
</dbReference>
<evidence type="ECO:0000256" key="7">
    <source>
        <dbReference type="ARBA" id="ARBA00022840"/>
    </source>
</evidence>
<keyword evidence="6 14" id="KW-0418">Kinase</keyword>
<dbReference type="InterPro" id="IPR055558">
    <property type="entry name" value="DUF7134"/>
</dbReference>
<evidence type="ECO:0000259" key="13">
    <source>
        <dbReference type="Pfam" id="PF23539"/>
    </source>
</evidence>
<protein>
    <recommendedName>
        <fullName evidence="2">histidine kinase</fullName>
        <ecNumber evidence="2">2.7.13.3</ecNumber>
    </recommendedName>
</protein>
<keyword evidence="10" id="KW-0472">Membrane</keyword>
<dbReference type="GO" id="GO:0016301">
    <property type="term" value="F:kinase activity"/>
    <property type="evidence" value="ECO:0007669"/>
    <property type="project" value="UniProtKB-KW"/>
</dbReference>
<sequence length="401" mass="42974">MVDRATPFRWFLARRAVLGDAAFVLAFSALHVVDLALLAPPGPSKWWPLLVSVPATGLLLVRRRAPWVPLFGLLAVATALTLLRLPIGALNLAILVAVYSVAVRGSLRQAVAASVVAMVYPVAEVPVYAESTGIGALRIVGAVVNLVMVAGWGRAMRLGRKRTAQLERTMALLDTARDRLAADAAVVERARIAREFHDIVSHNLSVVALRAGVARALVDRDPEHARETMAELERTSRAALTEMRTLLTVLRGDENTGAEGAELHPAPGLAELDELVDSVRGGAVSWRLERRGTPRECGTGVELTAYRVVQEAITNVLKHARAGRARVLVEYGGTALRIEVSDEVDPSRRPEAPADAPRSGHGLIGLRERVALLGGSFTAHPVEGGFRLEAVLPCAENPDLA</sequence>
<feature type="transmembrane region" description="Helical" evidence="10">
    <location>
        <begin position="135"/>
        <end position="153"/>
    </location>
</feature>
<feature type="domain" description="Histidine kinase/HSP90-like ATPase" evidence="11">
    <location>
        <begin position="301"/>
        <end position="394"/>
    </location>
</feature>
<feature type="transmembrane region" description="Helical" evidence="10">
    <location>
        <begin position="21"/>
        <end position="39"/>
    </location>
</feature>
<feature type="transmembrane region" description="Helical" evidence="10">
    <location>
        <begin position="70"/>
        <end position="98"/>
    </location>
</feature>
<organism evidence="14 15">
    <name type="scientific">Saccharopolyspora cebuensis</name>
    <dbReference type="NCBI Taxonomy" id="418759"/>
    <lineage>
        <taxon>Bacteria</taxon>
        <taxon>Bacillati</taxon>
        <taxon>Actinomycetota</taxon>
        <taxon>Actinomycetes</taxon>
        <taxon>Pseudonocardiales</taxon>
        <taxon>Pseudonocardiaceae</taxon>
        <taxon>Saccharopolyspora</taxon>
    </lineage>
</organism>
<gene>
    <name evidence="14" type="ORF">AB8O55_03890</name>
</gene>
<dbReference type="SUPFAM" id="SSF55874">
    <property type="entry name" value="ATPase domain of HSP90 chaperone/DNA topoisomerase II/histidine kinase"/>
    <property type="match status" value="1"/>
</dbReference>
<dbReference type="InterPro" id="IPR050482">
    <property type="entry name" value="Sensor_HK_TwoCompSys"/>
</dbReference>
<evidence type="ECO:0000256" key="2">
    <source>
        <dbReference type="ARBA" id="ARBA00012438"/>
    </source>
</evidence>
<feature type="domain" description="DUF7134" evidence="13">
    <location>
        <begin position="10"/>
        <end position="152"/>
    </location>
</feature>
<feature type="transmembrane region" description="Helical" evidence="10">
    <location>
        <begin position="110"/>
        <end position="129"/>
    </location>
</feature>
<dbReference type="Gene3D" id="1.20.5.1930">
    <property type="match status" value="1"/>
</dbReference>
<dbReference type="PANTHER" id="PTHR24421">
    <property type="entry name" value="NITRATE/NITRITE SENSOR PROTEIN NARX-RELATED"/>
    <property type="match status" value="1"/>
</dbReference>
<keyword evidence="5" id="KW-0547">Nucleotide-binding</keyword>
<proteinExistence type="predicted"/>
<evidence type="ECO:0000256" key="3">
    <source>
        <dbReference type="ARBA" id="ARBA00022553"/>
    </source>
</evidence>
<evidence type="ECO:0000256" key="4">
    <source>
        <dbReference type="ARBA" id="ARBA00022679"/>
    </source>
</evidence>
<reference evidence="14 15" key="1">
    <citation type="submission" date="2024-08" db="EMBL/GenBank/DDBJ databases">
        <title>Genome mining of Saccharopolyspora cebuensis PGLac3 from Nigerian medicinal plant.</title>
        <authorList>
            <person name="Ezeobiora C.E."/>
            <person name="Igbokwe N.H."/>
            <person name="Amin D.H."/>
            <person name="Mendie U.E."/>
        </authorList>
    </citation>
    <scope>NUCLEOTIDE SEQUENCE [LARGE SCALE GENOMIC DNA]</scope>
    <source>
        <strain evidence="14 15">PGLac3</strain>
    </source>
</reference>
<keyword evidence="15" id="KW-1185">Reference proteome</keyword>
<evidence type="ECO:0000259" key="12">
    <source>
        <dbReference type="Pfam" id="PF07730"/>
    </source>
</evidence>
<dbReference type="InterPro" id="IPR011712">
    <property type="entry name" value="Sig_transdc_His_kin_sub3_dim/P"/>
</dbReference>
<keyword evidence="10" id="KW-0812">Transmembrane</keyword>
<dbReference type="Pfam" id="PF02518">
    <property type="entry name" value="HATPase_c"/>
    <property type="match status" value="1"/>
</dbReference>
<dbReference type="Proteomes" id="UP001564626">
    <property type="component" value="Unassembled WGS sequence"/>
</dbReference>
<dbReference type="Gene3D" id="3.30.565.10">
    <property type="entry name" value="Histidine kinase-like ATPase, C-terminal domain"/>
    <property type="match status" value="1"/>
</dbReference>
<comment type="catalytic activity">
    <reaction evidence="1">
        <text>ATP + protein L-histidine = ADP + protein N-phospho-L-histidine.</text>
        <dbReference type="EC" id="2.7.13.3"/>
    </reaction>
</comment>
<keyword evidence="3" id="KW-0597">Phosphoprotein</keyword>
<evidence type="ECO:0000256" key="6">
    <source>
        <dbReference type="ARBA" id="ARBA00022777"/>
    </source>
</evidence>
<evidence type="ECO:0000256" key="10">
    <source>
        <dbReference type="SAM" id="Phobius"/>
    </source>
</evidence>
<name>A0ABV4CBP2_9PSEU</name>
<feature type="region of interest" description="Disordered" evidence="9">
    <location>
        <begin position="342"/>
        <end position="361"/>
    </location>
</feature>
<evidence type="ECO:0000313" key="15">
    <source>
        <dbReference type="Proteomes" id="UP001564626"/>
    </source>
</evidence>
<keyword evidence="10" id="KW-1133">Transmembrane helix</keyword>
<evidence type="ECO:0000313" key="14">
    <source>
        <dbReference type="EMBL" id="MEY8038525.1"/>
    </source>
</evidence>